<evidence type="ECO:0000313" key="2">
    <source>
        <dbReference type="EMBL" id="RAI03317.1"/>
    </source>
</evidence>
<dbReference type="SUPFAM" id="SSF50199">
    <property type="entry name" value="Staphylococcal nuclease"/>
    <property type="match status" value="1"/>
</dbReference>
<feature type="region of interest" description="Disordered" evidence="1">
    <location>
        <begin position="52"/>
        <end position="72"/>
    </location>
</feature>
<dbReference type="Proteomes" id="UP000249590">
    <property type="component" value="Unassembled WGS sequence"/>
</dbReference>
<protein>
    <recommendedName>
        <fullName evidence="4">TNase-like domain-containing protein</fullName>
    </recommendedName>
</protein>
<name>A0A8B2NSW8_9HYPH</name>
<reference evidence="2 3" key="1">
    <citation type="submission" date="2018-05" db="EMBL/GenBank/DDBJ databases">
        <title>Acuticoccus sediminis sp. nov., isolated from deep-sea sediment of Indian Ocean.</title>
        <authorList>
            <person name="Liu X."/>
            <person name="Lai Q."/>
            <person name="Du Y."/>
            <person name="Sun F."/>
            <person name="Zhang X."/>
            <person name="Wang S."/>
            <person name="Shao Z."/>
        </authorList>
    </citation>
    <scope>NUCLEOTIDE SEQUENCE [LARGE SCALE GENOMIC DNA]</scope>
    <source>
        <strain evidence="2 3">PTG4-2</strain>
    </source>
</reference>
<dbReference type="InterPro" id="IPR035437">
    <property type="entry name" value="SNase_OB-fold_sf"/>
</dbReference>
<accession>A0A8B2NSW8</accession>
<dbReference type="Gene3D" id="2.40.50.90">
    <property type="match status" value="1"/>
</dbReference>
<dbReference type="AlphaFoldDB" id="A0A8B2NSW8"/>
<evidence type="ECO:0008006" key="4">
    <source>
        <dbReference type="Google" id="ProtNLM"/>
    </source>
</evidence>
<evidence type="ECO:0000256" key="1">
    <source>
        <dbReference type="SAM" id="MobiDB-lite"/>
    </source>
</evidence>
<gene>
    <name evidence="2" type="ORF">DLJ53_02015</name>
</gene>
<keyword evidence="3" id="KW-1185">Reference proteome</keyword>
<sequence length="240" mass="25297">MCGGFWLFAMESLEDLPGRASIREATSAAADSADRRGEDGPIVVAPRVTVPDAPVDRSTAPAAPTAEAAARNAGGGVRYVEGAGIAAPRPTGPLVREERPDVMPPQAKRGPGPERFKLVVIESAGVVDARTHKITLPYVDAPSADATCQSASGGTWPCGARARTAMRRLVQRRALDCVPLDRNSDEPVRAADCEVAGINLSQWLIEQGWAAPTPEAPEAYVALHKAAVEAQRGLYRADGR</sequence>
<feature type="compositionally biased region" description="Low complexity" evidence="1">
    <location>
        <begin position="59"/>
        <end position="70"/>
    </location>
</feature>
<feature type="region of interest" description="Disordered" evidence="1">
    <location>
        <begin position="84"/>
        <end position="111"/>
    </location>
</feature>
<evidence type="ECO:0000313" key="3">
    <source>
        <dbReference type="Proteomes" id="UP000249590"/>
    </source>
</evidence>
<dbReference type="EMBL" id="QHHQ01000001">
    <property type="protein sequence ID" value="RAI03317.1"/>
    <property type="molecule type" value="Genomic_DNA"/>
</dbReference>
<comment type="caution">
    <text evidence="2">The sequence shown here is derived from an EMBL/GenBank/DDBJ whole genome shotgun (WGS) entry which is preliminary data.</text>
</comment>
<organism evidence="2 3">
    <name type="scientific">Acuticoccus sediminis</name>
    <dbReference type="NCBI Taxonomy" id="2184697"/>
    <lineage>
        <taxon>Bacteria</taxon>
        <taxon>Pseudomonadati</taxon>
        <taxon>Pseudomonadota</taxon>
        <taxon>Alphaproteobacteria</taxon>
        <taxon>Hyphomicrobiales</taxon>
        <taxon>Amorphaceae</taxon>
        <taxon>Acuticoccus</taxon>
    </lineage>
</organism>
<proteinExistence type="predicted"/>